<gene>
    <name evidence="1" type="ORF">NJ959_12840</name>
</gene>
<keyword evidence="2" id="KW-1185">Reference proteome</keyword>
<comment type="caution">
    <text evidence="1">The sequence shown here is derived from an EMBL/GenBank/DDBJ whole genome shotgun (WGS) entry which is preliminary data.</text>
</comment>
<dbReference type="Gene3D" id="3.90.330.10">
    <property type="entry name" value="Nitrile hydratase alpha /Thiocyanate hydrolase gamma"/>
    <property type="match status" value="1"/>
</dbReference>
<reference evidence="1" key="1">
    <citation type="submission" date="2022-06" db="EMBL/GenBank/DDBJ databases">
        <title>New cyanobacteria of genus Symplocastrum in benthos of Lake Baikal.</title>
        <authorList>
            <person name="Sorokovikova E."/>
            <person name="Tikhonova I."/>
            <person name="Krasnopeev A."/>
            <person name="Evseev P."/>
            <person name="Gladkikh A."/>
            <person name="Belykh O."/>
        </authorList>
    </citation>
    <scope>NUCLEOTIDE SEQUENCE</scope>
    <source>
        <strain evidence="1">BBK-W-15</strain>
    </source>
</reference>
<evidence type="ECO:0000313" key="2">
    <source>
        <dbReference type="Proteomes" id="UP001204953"/>
    </source>
</evidence>
<dbReference type="RefSeq" id="WP_254012127.1">
    <property type="nucleotide sequence ID" value="NZ_JAMZMM010000109.1"/>
</dbReference>
<dbReference type="AlphaFoldDB" id="A0AAE3KP54"/>
<dbReference type="GO" id="GO:0003824">
    <property type="term" value="F:catalytic activity"/>
    <property type="evidence" value="ECO:0007669"/>
    <property type="project" value="InterPro"/>
</dbReference>
<organism evidence="1 2">
    <name type="scientific">Limnofasciculus baicalensis BBK-W-15</name>
    <dbReference type="NCBI Taxonomy" id="2699891"/>
    <lineage>
        <taxon>Bacteria</taxon>
        <taxon>Bacillati</taxon>
        <taxon>Cyanobacteriota</taxon>
        <taxon>Cyanophyceae</taxon>
        <taxon>Coleofasciculales</taxon>
        <taxon>Coleofasciculaceae</taxon>
        <taxon>Limnofasciculus</taxon>
        <taxon>Limnofasciculus baicalensis</taxon>
    </lineage>
</organism>
<protein>
    <submittedName>
        <fullName evidence="1">Uncharacterized protein</fullName>
    </submittedName>
</protein>
<proteinExistence type="predicted"/>
<name>A0AAE3KP54_9CYAN</name>
<dbReference type="EMBL" id="JAMZMM010000109">
    <property type="protein sequence ID" value="MCP2729343.1"/>
    <property type="molecule type" value="Genomic_DNA"/>
</dbReference>
<dbReference type="InterPro" id="IPR036648">
    <property type="entry name" value="CN_Hdrase_a/SCN_Hdrase_g_sf"/>
</dbReference>
<dbReference type="GO" id="GO:0046914">
    <property type="term" value="F:transition metal ion binding"/>
    <property type="evidence" value="ECO:0007669"/>
    <property type="project" value="InterPro"/>
</dbReference>
<dbReference type="SUPFAM" id="SSF56209">
    <property type="entry name" value="Nitrile hydratase alpha chain"/>
    <property type="match status" value="1"/>
</dbReference>
<evidence type="ECO:0000313" key="1">
    <source>
        <dbReference type="EMBL" id="MCP2729343.1"/>
    </source>
</evidence>
<sequence length="108" mass="11988">MTVLLQNRPEAEKALSKIIAKTWLDEEFKARFLSNTNEVLAENGLTIPSDVEFSIRENTLVGMLKSVADSAEGEVVYEINLGTKLTGITDRAIHSWNTQNDSEFVGCL</sequence>
<dbReference type="Proteomes" id="UP001204953">
    <property type="component" value="Unassembled WGS sequence"/>
</dbReference>
<accession>A0AAE3KP54</accession>